<dbReference type="EMBL" id="MNCJ02000319">
    <property type="protein sequence ID" value="KAF5810508.1"/>
    <property type="molecule type" value="Genomic_DNA"/>
</dbReference>
<evidence type="ECO:0000313" key="2">
    <source>
        <dbReference type="EMBL" id="OTG28433.1"/>
    </source>
</evidence>
<dbReference type="EMBL" id="CM007893">
    <property type="protein sequence ID" value="OTG28433.1"/>
    <property type="molecule type" value="Genomic_DNA"/>
</dbReference>
<dbReference type="InParanoid" id="A0A251UZI8"/>
<gene>
    <name evidence="2" type="ORF">HannXRQ_Chr04g0111231</name>
    <name evidence="1" type="ORF">HanXRQr2_Chr04g0170331</name>
</gene>
<evidence type="ECO:0000313" key="1">
    <source>
        <dbReference type="EMBL" id="KAF5810508.1"/>
    </source>
</evidence>
<protein>
    <submittedName>
        <fullName evidence="2">Uncharacterized protein</fullName>
    </submittedName>
</protein>
<keyword evidence="3" id="KW-1185">Reference proteome</keyword>
<reference evidence="2" key="2">
    <citation type="submission" date="2017-02" db="EMBL/GenBank/DDBJ databases">
        <title>Sunflower complete genome.</title>
        <authorList>
            <person name="Langlade N."/>
            <person name="Munos S."/>
        </authorList>
    </citation>
    <scope>NUCLEOTIDE SEQUENCE [LARGE SCALE GENOMIC DNA]</scope>
    <source>
        <tissue evidence="2">Leaves</tissue>
    </source>
</reference>
<organism evidence="2 3">
    <name type="scientific">Helianthus annuus</name>
    <name type="common">Common sunflower</name>
    <dbReference type="NCBI Taxonomy" id="4232"/>
    <lineage>
        <taxon>Eukaryota</taxon>
        <taxon>Viridiplantae</taxon>
        <taxon>Streptophyta</taxon>
        <taxon>Embryophyta</taxon>
        <taxon>Tracheophyta</taxon>
        <taxon>Spermatophyta</taxon>
        <taxon>Magnoliopsida</taxon>
        <taxon>eudicotyledons</taxon>
        <taxon>Gunneridae</taxon>
        <taxon>Pentapetalae</taxon>
        <taxon>asterids</taxon>
        <taxon>campanulids</taxon>
        <taxon>Asterales</taxon>
        <taxon>Asteraceae</taxon>
        <taxon>Asteroideae</taxon>
        <taxon>Heliantheae alliance</taxon>
        <taxon>Heliantheae</taxon>
        <taxon>Helianthus</taxon>
    </lineage>
</organism>
<name>A0A251UZI8_HELAN</name>
<accession>A0A251UZI8</accession>
<sequence length="52" mass="6117">MTIVTRVITVDWNKSDDTTPKSLKKWLILSFELNYANMVSYTRVYPLLKLPL</sequence>
<evidence type="ECO:0000313" key="3">
    <source>
        <dbReference type="Proteomes" id="UP000215914"/>
    </source>
</evidence>
<dbReference type="AlphaFoldDB" id="A0A251UZI8"/>
<dbReference type="Proteomes" id="UP000215914">
    <property type="component" value="Chromosome 4"/>
</dbReference>
<reference evidence="1" key="3">
    <citation type="submission" date="2020-06" db="EMBL/GenBank/DDBJ databases">
        <title>Helianthus annuus Genome sequencing and assembly Release 2.</title>
        <authorList>
            <person name="Gouzy J."/>
            <person name="Langlade N."/>
            <person name="Munos S."/>
        </authorList>
    </citation>
    <scope>NUCLEOTIDE SEQUENCE</scope>
    <source>
        <tissue evidence="1">Leaves</tissue>
    </source>
</reference>
<dbReference type="Gramene" id="mRNA:HanXRQr2_Chr04g0170331">
    <property type="protein sequence ID" value="mRNA:HanXRQr2_Chr04g0170331"/>
    <property type="gene ID" value="HanXRQr2_Chr04g0170331"/>
</dbReference>
<reference evidence="1 3" key="1">
    <citation type="journal article" date="2017" name="Nature">
        <title>The sunflower genome provides insights into oil metabolism, flowering and Asterid evolution.</title>
        <authorList>
            <person name="Badouin H."/>
            <person name="Gouzy J."/>
            <person name="Grassa C.J."/>
            <person name="Murat F."/>
            <person name="Staton S.E."/>
            <person name="Cottret L."/>
            <person name="Lelandais-Briere C."/>
            <person name="Owens G.L."/>
            <person name="Carrere S."/>
            <person name="Mayjonade B."/>
            <person name="Legrand L."/>
            <person name="Gill N."/>
            <person name="Kane N.C."/>
            <person name="Bowers J.E."/>
            <person name="Hubner S."/>
            <person name="Bellec A."/>
            <person name="Berard A."/>
            <person name="Berges H."/>
            <person name="Blanchet N."/>
            <person name="Boniface M.C."/>
            <person name="Brunel D."/>
            <person name="Catrice O."/>
            <person name="Chaidir N."/>
            <person name="Claudel C."/>
            <person name="Donnadieu C."/>
            <person name="Faraut T."/>
            <person name="Fievet G."/>
            <person name="Helmstetter N."/>
            <person name="King M."/>
            <person name="Knapp S.J."/>
            <person name="Lai Z."/>
            <person name="Le Paslier M.C."/>
            <person name="Lippi Y."/>
            <person name="Lorenzon L."/>
            <person name="Mandel J.R."/>
            <person name="Marage G."/>
            <person name="Marchand G."/>
            <person name="Marquand E."/>
            <person name="Bret-Mestries E."/>
            <person name="Morien E."/>
            <person name="Nambeesan S."/>
            <person name="Nguyen T."/>
            <person name="Pegot-Espagnet P."/>
            <person name="Pouilly N."/>
            <person name="Raftis F."/>
            <person name="Sallet E."/>
            <person name="Schiex T."/>
            <person name="Thomas J."/>
            <person name="Vandecasteele C."/>
            <person name="Vares D."/>
            <person name="Vear F."/>
            <person name="Vautrin S."/>
            <person name="Crespi M."/>
            <person name="Mangin B."/>
            <person name="Burke J.M."/>
            <person name="Salse J."/>
            <person name="Munos S."/>
            <person name="Vincourt P."/>
            <person name="Rieseberg L.H."/>
            <person name="Langlade N.B."/>
        </authorList>
    </citation>
    <scope>NUCLEOTIDE SEQUENCE [LARGE SCALE GENOMIC DNA]</scope>
    <source>
        <strain evidence="3">cv. SF193</strain>
        <tissue evidence="1">Leaves</tissue>
    </source>
</reference>
<proteinExistence type="predicted"/>